<keyword evidence="2" id="KW-0067">ATP-binding</keyword>
<feature type="domain" description="Schlafen AlbA-2" evidence="1">
    <location>
        <begin position="26"/>
        <end position="151"/>
    </location>
</feature>
<dbReference type="InterPro" id="IPR038461">
    <property type="entry name" value="Schlafen_AlbA_2_dom_sf"/>
</dbReference>
<gene>
    <name evidence="2" type="ORF">FOA19_22425</name>
</gene>
<evidence type="ECO:0000259" key="1">
    <source>
        <dbReference type="Pfam" id="PF04326"/>
    </source>
</evidence>
<sequence>MDDVFYNKGSYSWSDLEELIKNEVEENLNLDYKSSRSLDKTDQKKTEIAKDISAFANSNGGIIIYGIEEENHKPVSFSFVDGKIITKEWLENVIDGNIHQRISGIKIFPIRQDGDLSKTVYLVKIPISTDAPHMSVDNKYYRRYNFKSVPMEEYEVRLLYRRESLSEMEFSIIRIKHVGIENENQIAMMKREFSIHVKNIGKSLEKNCKVEVEMFDVDHANIVIHLDKNSNTSYRISENSKAIVSGYNTAPIFPDEEVALLRYSISVNLNYFEYFMNNAVFKVKIYDSYSTKEDYFKLRNLKLN</sequence>
<accession>A0A5B6TDD9</accession>
<comment type="caution">
    <text evidence="2">The sequence shown here is derived from an EMBL/GenBank/DDBJ whole genome shotgun (WGS) entry which is preliminary data.</text>
</comment>
<proteinExistence type="predicted"/>
<dbReference type="InterPro" id="IPR007421">
    <property type="entry name" value="Schlafen_AlbA_2_dom"/>
</dbReference>
<dbReference type="RefSeq" id="WP_149093063.1">
    <property type="nucleotide sequence ID" value="NZ_VKKY01000003.1"/>
</dbReference>
<dbReference type="EMBL" id="VKKY01000003">
    <property type="protein sequence ID" value="KAA3437123.1"/>
    <property type="molecule type" value="Genomic_DNA"/>
</dbReference>
<protein>
    <submittedName>
        <fullName evidence="2">ATP-binding protein</fullName>
    </submittedName>
</protein>
<organism evidence="2 3">
    <name type="scientific">Rufibacter hautae</name>
    <dbReference type="NCBI Taxonomy" id="2595005"/>
    <lineage>
        <taxon>Bacteria</taxon>
        <taxon>Pseudomonadati</taxon>
        <taxon>Bacteroidota</taxon>
        <taxon>Cytophagia</taxon>
        <taxon>Cytophagales</taxon>
        <taxon>Hymenobacteraceae</taxon>
        <taxon>Rufibacter</taxon>
    </lineage>
</organism>
<keyword evidence="2" id="KW-0547">Nucleotide-binding</keyword>
<name>A0A5B6TDD9_9BACT</name>
<evidence type="ECO:0000313" key="2">
    <source>
        <dbReference type="EMBL" id="KAA3437123.1"/>
    </source>
</evidence>
<dbReference type="PANTHER" id="PTHR30595:SF6">
    <property type="entry name" value="SCHLAFEN ALBA-2 DOMAIN-CONTAINING PROTEIN"/>
    <property type="match status" value="1"/>
</dbReference>
<dbReference type="GO" id="GO:0005524">
    <property type="term" value="F:ATP binding"/>
    <property type="evidence" value="ECO:0007669"/>
    <property type="project" value="UniProtKB-KW"/>
</dbReference>
<evidence type="ECO:0000313" key="3">
    <source>
        <dbReference type="Proteomes" id="UP000324133"/>
    </source>
</evidence>
<dbReference type="Proteomes" id="UP000324133">
    <property type="component" value="Unassembled WGS sequence"/>
</dbReference>
<keyword evidence="3" id="KW-1185">Reference proteome</keyword>
<dbReference type="OrthoDB" id="9768354at2"/>
<reference evidence="2 3" key="1">
    <citation type="submission" date="2019-07" db="EMBL/GenBank/DDBJ databases">
        <title>Rufibacter sp. nov., isolated from lake sediment.</title>
        <authorList>
            <person name="Qu J.-H."/>
        </authorList>
    </citation>
    <scope>NUCLEOTIDE SEQUENCE [LARGE SCALE GENOMIC DNA]</scope>
    <source>
        <strain evidence="2 3">NBS58-1</strain>
    </source>
</reference>
<dbReference type="PANTHER" id="PTHR30595">
    <property type="entry name" value="GLPR-RELATED TRANSCRIPTIONAL REPRESSOR"/>
    <property type="match status" value="1"/>
</dbReference>
<dbReference type="AlphaFoldDB" id="A0A5B6TDD9"/>
<dbReference type="Gene3D" id="3.30.950.30">
    <property type="entry name" value="Schlafen, AAA domain"/>
    <property type="match status" value="1"/>
</dbReference>
<dbReference type="Pfam" id="PF04326">
    <property type="entry name" value="SLFN_AlbA_2"/>
    <property type="match status" value="1"/>
</dbReference>